<dbReference type="InterPro" id="IPR013761">
    <property type="entry name" value="SAM/pointed_sf"/>
</dbReference>
<feature type="domain" description="Ubiquitin-like" evidence="2">
    <location>
        <begin position="264"/>
        <end position="294"/>
    </location>
</feature>
<dbReference type="InterPro" id="IPR000626">
    <property type="entry name" value="Ubiquitin-like_dom"/>
</dbReference>
<feature type="compositionally biased region" description="Polar residues" evidence="1">
    <location>
        <begin position="335"/>
        <end position="345"/>
    </location>
</feature>
<dbReference type="Gene3D" id="1.10.150.50">
    <property type="entry name" value="Transcription Factor, Ets-1"/>
    <property type="match status" value="2"/>
</dbReference>
<accession>A0ABN8MTM5</accession>
<evidence type="ECO:0000256" key="1">
    <source>
        <dbReference type="SAM" id="MobiDB-lite"/>
    </source>
</evidence>
<feature type="region of interest" description="Disordered" evidence="1">
    <location>
        <begin position="319"/>
        <end position="350"/>
    </location>
</feature>
<dbReference type="EMBL" id="CALNXK010000001">
    <property type="protein sequence ID" value="CAH3032710.1"/>
    <property type="molecule type" value="Genomic_DNA"/>
</dbReference>
<dbReference type="PANTHER" id="PTHR16155">
    <property type="entry name" value="DED DOMAIN-CONTAINING PROTEIN"/>
    <property type="match status" value="1"/>
</dbReference>
<protein>
    <recommendedName>
        <fullName evidence="2">Ubiquitin-like domain-containing protein</fullName>
    </recommendedName>
</protein>
<feature type="region of interest" description="Disordered" evidence="1">
    <location>
        <begin position="94"/>
        <end position="114"/>
    </location>
</feature>
<dbReference type="InterPro" id="IPR029071">
    <property type="entry name" value="Ubiquitin-like_domsf"/>
</dbReference>
<dbReference type="InterPro" id="IPR001660">
    <property type="entry name" value="SAM"/>
</dbReference>
<evidence type="ECO:0000259" key="2">
    <source>
        <dbReference type="PROSITE" id="PS50053"/>
    </source>
</evidence>
<proteinExistence type="predicted"/>
<reference evidence="3 4" key="1">
    <citation type="submission" date="2022-05" db="EMBL/GenBank/DDBJ databases">
        <authorList>
            <consortium name="Genoscope - CEA"/>
            <person name="William W."/>
        </authorList>
    </citation>
    <scope>NUCLEOTIDE SEQUENCE [LARGE SCALE GENOMIC DNA]</scope>
</reference>
<dbReference type="Proteomes" id="UP001159405">
    <property type="component" value="Unassembled WGS sequence"/>
</dbReference>
<evidence type="ECO:0000313" key="4">
    <source>
        <dbReference type="Proteomes" id="UP001159405"/>
    </source>
</evidence>
<evidence type="ECO:0000313" key="3">
    <source>
        <dbReference type="EMBL" id="CAH3032710.1"/>
    </source>
</evidence>
<dbReference type="Gene3D" id="3.30.70.330">
    <property type="match status" value="1"/>
</dbReference>
<dbReference type="InterPro" id="IPR012677">
    <property type="entry name" value="Nucleotide-bd_a/b_plait_sf"/>
</dbReference>
<comment type="caution">
    <text evidence="3">The sequence shown here is derived from an EMBL/GenBank/DDBJ whole genome shotgun (WGS) entry which is preliminary data.</text>
</comment>
<dbReference type="SMART" id="SM00454">
    <property type="entry name" value="SAM"/>
    <property type="match status" value="2"/>
</dbReference>
<dbReference type="SUPFAM" id="SSF54236">
    <property type="entry name" value="Ubiquitin-like"/>
    <property type="match status" value="1"/>
</dbReference>
<name>A0ABN8MTM5_9CNID</name>
<dbReference type="PANTHER" id="PTHR16155:SF19">
    <property type="entry name" value="DED DOMAIN-CONTAINING PROTEIN"/>
    <property type="match status" value="1"/>
</dbReference>
<dbReference type="SUPFAM" id="SSF54928">
    <property type="entry name" value="RNA-binding domain, RBD"/>
    <property type="match status" value="1"/>
</dbReference>
<dbReference type="SUPFAM" id="SSF47769">
    <property type="entry name" value="SAM/Pointed domain"/>
    <property type="match status" value="2"/>
</dbReference>
<gene>
    <name evidence="3" type="ORF">PLOB_00000230</name>
</gene>
<dbReference type="PROSITE" id="PS50053">
    <property type="entry name" value="UBIQUITIN_2"/>
    <property type="match status" value="1"/>
</dbReference>
<keyword evidence="4" id="KW-1185">Reference proteome</keyword>
<sequence length="2312" mass="265316">MLGDNLKIFVHGLPLDCEEHSLKDFLEAVCDLPGVVTKVSIPFKKSFAFVTLSSPVAVKCLLGNTLLYCDGVGQVYHVQACPYVRKPSRNIQDCKPKKTEHAPPTIKVESKPPKYKPPEHVIQFSPDFSMLLHSKPKRRRKRKGDDSFVWLGDVGTTSFRKRPKHKKKKKKASKVEFHKSETFQFGNVNPIKDPTIANTVDCNSPKEAVNSLVLVNDHELGKAKEMVPAEEEQKSSSMISSPLQVVVDHDYLGPLCLQFTGLPAVADVKNEIMERHGLPVKDQTLHFDGKKLCDTFLLRPVLNNTDDCLTLTLSVGSLKGGAPPKKASDEGASRGTENLSPSEQEATQRMETWDVKRTAEWLCQIGLDKKYAITCEEKTVSGRALLLLASGGDDQVMSVLGLKMGPQAILMKGLEPHLLAFKENKLEIAQRSKPLKEWNIEDLCSWLRELVLPEECLTLVQTEEINGQALLLLRESGKLKESLQLKEGSWTVLEHELSLLFLERGDIKTETTTTIFTNKNTQLMPTLERKETAEFKEPLAAKQHSVEETLEIPPKVVLSKEEQKLSLIRDSLKLDISSATTSENTTDCVVRSIFVKRGKGANALEKLFNFIVITKEELDEEKPRKLWSKIIEKTTEWMKLLPENDAKSFFRESGSDSLLHVPSGKNLVLTDGKVVQIPLGKLSIDEFKQCVFIIMVDKQLLNEKKAYKFSLDKKSKSSYSVKLTAESKYHGAFDPNRPSQDFKPSKFFKSFMTAADESAKTVNNPSQAGPVKPSVHISPPYQTPRPFNSEFEGKYYNEGWVLPAWESGSKDLITPVHEFKLLRRVGNNSEDMIKKFVYETLRFACGCLNGRTNGTIHFGVADEEEEQACGYYPRQIVGSLVTDKPTFSKKLTEFIDKCFVGDSRSNVHNCIRPPVFIPVKGTDVKLPDNNKVVIEVDIEPRYSLCAGEEFNVKFEGLDRGKAEATAYIRHGSETKEMRVYMKKIPKLDEDRKMREQESNAAQGVGKEDSLKQLHSKLKTLLCSNKTFLDSSLYPILVLGKPNTAMNQEFFEQNFRFLQNIKWQVVIDFDDQGSDSNGLCAVFKAYRQCQIHEAEDYSRDDNLTEQIYHETHWIFANGYTKLKKECLGFKQWNNSKRKRGLSLIIQSLANTIPGARAVVLFLLFLKECEPMADTFKDFCTFLDGPNQLLYVAENSEVVAAWEEKLSSTCLEEYQLRERGVVGMSWNEFQESVQQMVRGTDRRERYVAMVTGALFPVQNVTFNNVEIVSATECDELHDKSSKERLQISSEVEMGFYRGYSVSWMNFWFSDNQKNHVLRRTNYTNLKMLLQKLHSRGSEGKVHTATIYHHIGAGASTMARQALWDFRRNSSFPFRCAVVTKIDDSTCKEIFHLRKIGYGDYSESVAPPVLALVEDTEDFLFRELRSQVVELCHKLPRQKFPVCVFLYVRPTQNPRDCHLQERDTSVFLEQHLSPEEVNWFKDKYTDMKGKCHRKDPESDFENYANENLISFMIMKENFNPKYASSIVERNLKHVTDDELTMLKYTSLLNVYNPYPVFVSCFDTIMVSLGMQRRKRFWDWVENLSHSARVFLREMDCSADFGTGKAIAIVHPIIACELLDQIAERNKTSVSELAVEFLRSPLLADQEKSFTLNYLRDCANRMLKHRKKFEYGDDIQSKFSPLIEKILYWKSTDNATKTATEDSIDQAAGVLKEGLEKFGDPMLAQQIARVFYVNAVAFTEESKIDSCFAKALAFCNKAIEMSPGNSFLFDTMGRIHESKMKILYGAIRKDNRLIEVDTVTPIFPLAFDAIKWFQKSVDASGDCQNNSGFHGELSVTFYLLDIIRCVRTFRGQAGLNRLDGYLAYCQVIPPEVEAPWSEFHESVKNLRNRCINCLEKLTEIFAIYKGNSLEERMLPKQIANFKAQYFSYFGEGHIKWNTDSPEERWEYRWYQINQYLAGGIFSSVFSVSTYEESPRPALLSIKKLAEENYSELVQDHYNDLLLIITTSMALYSPYGKTSKRKLVWLTEEYKEMYKYVEKLFIVEEGDGKHQRLYAHLLKVMFLWPRKDLELSGYRVQDFYDSLKKLSERWKSKYKERNDTDKILKQKMYKYMSFRREKRQYTTLFFLGKGSGLEVFVHINELTDRGSPDWENANTRRRLQRLTGVVESKDIIRVDNPLDSTKTIEVYYSSREGRFSKEEVSFFLGFSWANPIAFDVKYTNKDSRKQSVEASDPFTGDHLKFLPKLDLITYEDYTMRLVRLNRKLKEIAKLRKCKEDGEELDENQEKKLQNEADIIEELNDLKEKFAALGDAQEEILD</sequence>
<dbReference type="InterPro" id="IPR035979">
    <property type="entry name" value="RBD_domain_sf"/>
</dbReference>
<organism evidence="3 4">
    <name type="scientific">Porites lobata</name>
    <dbReference type="NCBI Taxonomy" id="104759"/>
    <lineage>
        <taxon>Eukaryota</taxon>
        <taxon>Metazoa</taxon>
        <taxon>Cnidaria</taxon>
        <taxon>Anthozoa</taxon>
        <taxon>Hexacorallia</taxon>
        <taxon>Scleractinia</taxon>
        <taxon>Fungiina</taxon>
        <taxon>Poritidae</taxon>
        <taxon>Porites</taxon>
    </lineage>
</organism>